<dbReference type="GO" id="GO:0003727">
    <property type="term" value="F:single-stranded RNA binding"/>
    <property type="evidence" value="ECO:0007669"/>
    <property type="project" value="TreeGrafter"/>
</dbReference>
<keyword evidence="3" id="KW-0862">Zinc</keyword>
<evidence type="ECO:0000256" key="2">
    <source>
        <dbReference type="ARBA" id="ARBA00022771"/>
    </source>
</evidence>
<keyword evidence="2" id="KW-0863">Zinc-finger</keyword>
<feature type="region of interest" description="Disordered" evidence="4">
    <location>
        <begin position="88"/>
        <end position="225"/>
    </location>
</feature>
<evidence type="ECO:0000256" key="4">
    <source>
        <dbReference type="SAM" id="MobiDB-lite"/>
    </source>
</evidence>
<dbReference type="GO" id="GO:0071011">
    <property type="term" value="C:precatalytic spliceosome"/>
    <property type="evidence" value="ECO:0007669"/>
    <property type="project" value="TreeGrafter"/>
</dbReference>
<dbReference type="SUPFAM" id="SSF57667">
    <property type="entry name" value="beta-beta-alpha zinc fingers"/>
    <property type="match status" value="1"/>
</dbReference>
<feature type="non-terminal residue" evidence="6">
    <location>
        <position position="462"/>
    </location>
</feature>
<dbReference type="GO" id="GO:0003725">
    <property type="term" value="F:double-stranded RNA binding"/>
    <property type="evidence" value="ECO:0007669"/>
    <property type="project" value="TreeGrafter"/>
</dbReference>
<evidence type="ECO:0000256" key="3">
    <source>
        <dbReference type="ARBA" id="ARBA00022833"/>
    </source>
</evidence>
<evidence type="ECO:0000313" key="6">
    <source>
        <dbReference type="EMBL" id="CEK67587.1"/>
    </source>
</evidence>
<dbReference type="PANTHER" id="PTHR45762">
    <property type="entry name" value="ZINC FINGER RNA-BINDING PROTEIN"/>
    <property type="match status" value="1"/>
</dbReference>
<gene>
    <name evidence="6" type="primary">ORF63190</name>
</gene>
<accession>A0A0B6ZGQ8</accession>
<dbReference type="EMBL" id="HACG01020722">
    <property type="protein sequence ID" value="CEK67587.1"/>
    <property type="molecule type" value="Transcribed_RNA"/>
</dbReference>
<feature type="compositionally biased region" description="Low complexity" evidence="4">
    <location>
        <begin position="116"/>
        <end position="133"/>
    </location>
</feature>
<dbReference type="PANTHER" id="PTHR45762:SF3">
    <property type="entry name" value="ZINC-FINGER PROTEIN AT 72D, ISOFORM B"/>
    <property type="match status" value="1"/>
</dbReference>
<feature type="compositionally biased region" description="Acidic residues" evidence="4">
    <location>
        <begin position="210"/>
        <end position="220"/>
    </location>
</feature>
<dbReference type="InterPro" id="IPR022755">
    <property type="entry name" value="Znf_C2H2_jaz"/>
</dbReference>
<organism evidence="6">
    <name type="scientific">Arion vulgaris</name>
    <dbReference type="NCBI Taxonomy" id="1028688"/>
    <lineage>
        <taxon>Eukaryota</taxon>
        <taxon>Metazoa</taxon>
        <taxon>Spiralia</taxon>
        <taxon>Lophotrochozoa</taxon>
        <taxon>Mollusca</taxon>
        <taxon>Gastropoda</taxon>
        <taxon>Heterobranchia</taxon>
        <taxon>Euthyneura</taxon>
        <taxon>Panpulmonata</taxon>
        <taxon>Eupulmonata</taxon>
        <taxon>Stylommatophora</taxon>
        <taxon>Helicina</taxon>
        <taxon>Arionoidea</taxon>
        <taxon>Arionidae</taxon>
        <taxon>Arion</taxon>
    </lineage>
</organism>
<feature type="compositionally biased region" description="Polar residues" evidence="4">
    <location>
        <begin position="149"/>
        <end position="182"/>
    </location>
</feature>
<sequence length="462" mass="52148">FEHGSNPGFQNWYQDHYNDGPRNPDYMNNFNDWNYRGFAPPMGEYHEGGFNNQYNHDMPYDDPRESYGFDYINGRWSRGRDNVWHNRGRFNHTRGRGTCTSQSGDGASVKKEPVDSTKTQDQLQKDTTAAQQDEPAVKCKVETEDSYEAKNSSGSVPNPTDCSESNPTDCSEPNPTDSSDPNPTEDSENTAMNTETAKDITDVIQVKQEVEDDDDTDDEDEKTRAINKLPSQHVRGLMSTLIGLVGPEVQNKKPDPLPKPQPMKLKDEAETYLGTGNHKKVTNINKYALPENMVEEDNMEADDNLEDRDLMPEDIGREIEKPEFYCSLCEKQTTSLKNFHDHLNGKGHKSTLEALKIGKKSTKLKKKGTKDWSEVGKKSLCLEVAKDATEPILGLSSITEYHSVTGVVCVCNLCAAKFDFNIVVSHVCGNKHRLRYMKEKKPDVYIHLKKFGGKKSRLSAFL</sequence>
<feature type="non-terminal residue" evidence="6">
    <location>
        <position position="1"/>
    </location>
</feature>
<dbReference type="Gene3D" id="3.30.160.60">
    <property type="entry name" value="Classic Zinc Finger"/>
    <property type="match status" value="1"/>
</dbReference>
<feature type="domain" description="Zinc finger double-stranded RNA binding" evidence="5">
    <location>
        <begin position="324"/>
        <end position="349"/>
    </location>
</feature>
<dbReference type="Pfam" id="PF12171">
    <property type="entry name" value="zf-C2H2_jaz"/>
    <property type="match status" value="1"/>
</dbReference>
<dbReference type="InterPro" id="IPR036236">
    <property type="entry name" value="Znf_C2H2_sf"/>
</dbReference>
<name>A0A0B6ZGQ8_9EUPU</name>
<proteinExistence type="predicted"/>
<dbReference type="AlphaFoldDB" id="A0A0B6ZGQ8"/>
<dbReference type="GO" id="GO:0008270">
    <property type="term" value="F:zinc ion binding"/>
    <property type="evidence" value="ECO:0007669"/>
    <property type="project" value="UniProtKB-KW"/>
</dbReference>
<evidence type="ECO:0000256" key="1">
    <source>
        <dbReference type="ARBA" id="ARBA00022723"/>
    </source>
</evidence>
<reference evidence="6" key="1">
    <citation type="submission" date="2014-12" db="EMBL/GenBank/DDBJ databases">
        <title>Insight into the proteome of Arion vulgaris.</title>
        <authorList>
            <person name="Aradska J."/>
            <person name="Bulat T."/>
            <person name="Smidak R."/>
            <person name="Sarate P."/>
            <person name="Gangsoo J."/>
            <person name="Sialana F."/>
            <person name="Bilban M."/>
            <person name="Lubec G."/>
        </authorList>
    </citation>
    <scope>NUCLEOTIDE SEQUENCE</scope>
    <source>
        <tissue evidence="6">Skin</tissue>
    </source>
</reference>
<keyword evidence="1" id="KW-0479">Metal-binding</keyword>
<protein>
    <recommendedName>
        <fullName evidence="5">Zinc finger double-stranded RNA binding domain-containing protein</fullName>
    </recommendedName>
</protein>
<evidence type="ECO:0000259" key="5">
    <source>
        <dbReference type="Pfam" id="PF12171"/>
    </source>
</evidence>